<organism evidence="1 2">
    <name type="scientific">Dallia pectoralis</name>
    <name type="common">Alaska blackfish</name>
    <dbReference type="NCBI Taxonomy" id="75939"/>
    <lineage>
        <taxon>Eukaryota</taxon>
        <taxon>Metazoa</taxon>
        <taxon>Chordata</taxon>
        <taxon>Craniata</taxon>
        <taxon>Vertebrata</taxon>
        <taxon>Euteleostomi</taxon>
        <taxon>Actinopterygii</taxon>
        <taxon>Neopterygii</taxon>
        <taxon>Teleostei</taxon>
        <taxon>Protacanthopterygii</taxon>
        <taxon>Esociformes</taxon>
        <taxon>Umbridae</taxon>
        <taxon>Dallia</taxon>
    </lineage>
</organism>
<proteinExistence type="predicted"/>
<evidence type="ECO:0000313" key="1">
    <source>
        <dbReference type="EMBL" id="KAJ7989787.1"/>
    </source>
</evidence>
<dbReference type="Proteomes" id="UP001157502">
    <property type="component" value="Chromosome 29"/>
</dbReference>
<evidence type="ECO:0000313" key="2">
    <source>
        <dbReference type="Proteomes" id="UP001157502"/>
    </source>
</evidence>
<reference evidence="1" key="1">
    <citation type="submission" date="2021-05" db="EMBL/GenBank/DDBJ databases">
        <authorList>
            <person name="Pan Q."/>
            <person name="Jouanno E."/>
            <person name="Zahm M."/>
            <person name="Klopp C."/>
            <person name="Cabau C."/>
            <person name="Louis A."/>
            <person name="Berthelot C."/>
            <person name="Parey E."/>
            <person name="Roest Crollius H."/>
            <person name="Montfort J."/>
            <person name="Robinson-Rechavi M."/>
            <person name="Bouchez O."/>
            <person name="Lampietro C."/>
            <person name="Lopez Roques C."/>
            <person name="Donnadieu C."/>
            <person name="Postlethwait J."/>
            <person name="Bobe J."/>
            <person name="Dillon D."/>
            <person name="Chandos A."/>
            <person name="von Hippel F."/>
            <person name="Guiguen Y."/>
        </authorList>
    </citation>
    <scope>NUCLEOTIDE SEQUENCE</scope>
    <source>
        <strain evidence="1">YG-Jan2019</strain>
    </source>
</reference>
<comment type="caution">
    <text evidence="1">The sequence shown here is derived from an EMBL/GenBank/DDBJ whole genome shotgun (WGS) entry which is preliminary data.</text>
</comment>
<dbReference type="EMBL" id="CM055756">
    <property type="protein sequence ID" value="KAJ7989787.1"/>
    <property type="molecule type" value="Genomic_DNA"/>
</dbReference>
<protein>
    <submittedName>
        <fullName evidence="1">Uncharacterized protein</fullName>
    </submittedName>
</protein>
<accession>A0ACC2FEL0</accession>
<gene>
    <name evidence="1" type="ORF">DPEC_G00308130</name>
</gene>
<name>A0ACC2FEL0_DALPE</name>
<keyword evidence="2" id="KW-1185">Reference proteome</keyword>
<sequence length="322" mass="35624">MGGGSLHETNAWFRLAIFLLMITECLAQGSVTYTPSKFCSLKGSSVTMRCSYTIPKGQKILDSFWFQFGPDVPPQVWMGDSGVRLNVTGLQVDLYPELVIDGQWAYLYCGFCFLSNNPTYLWYKDSQSLNYPNSSYYLTLDPVRMEDTGNYSCAVRGNPIGPSVSLLVRPDLKTPSVSVSPSGEIAEGSTVTLTCSSDEYSLAYEYTWHKKSESQTAFSEIGTGQRYIVHRFASEDSGQYFCKSGNQYTSRDSAPVRLHLEAKAGFPWAPVMGVVAVVSVGFLLVIIYCTLKKRNTTPSGDAQMFSHGKPSHMDSLMTSTQL</sequence>